<dbReference type="PRINTS" id="PR00320">
    <property type="entry name" value="GPROTEINBRPT"/>
</dbReference>
<feature type="repeat" description="WD" evidence="5">
    <location>
        <begin position="367"/>
        <end position="408"/>
    </location>
</feature>
<evidence type="ECO:0000256" key="1">
    <source>
        <dbReference type="ARBA" id="ARBA00022574"/>
    </source>
</evidence>
<dbReference type="PROSITE" id="PS00107">
    <property type="entry name" value="PROTEIN_KINASE_ATP"/>
    <property type="match status" value="1"/>
</dbReference>
<dbReference type="PANTHER" id="PTHR19879:SF9">
    <property type="entry name" value="TRANSCRIPTION INITIATION FACTOR TFIID SUBUNIT 5"/>
    <property type="match status" value="1"/>
</dbReference>
<keyword evidence="9" id="KW-0418">Kinase</keyword>
<dbReference type="Proteomes" id="UP000655751">
    <property type="component" value="Unassembled WGS sequence"/>
</dbReference>
<dbReference type="InterPro" id="IPR008271">
    <property type="entry name" value="Ser/Thr_kinase_AS"/>
</dbReference>
<evidence type="ECO:0000256" key="4">
    <source>
        <dbReference type="ARBA" id="ARBA00022840"/>
    </source>
</evidence>
<keyword evidence="7" id="KW-0812">Transmembrane</keyword>
<keyword evidence="7" id="KW-1133">Transmembrane helix</keyword>
<reference evidence="9" key="1">
    <citation type="submission" date="2020-11" db="EMBL/GenBank/DDBJ databases">
        <title>Nocardia NEAU-351.nov., a novel actinomycete isolated from the cow dung.</title>
        <authorList>
            <person name="Zhang X."/>
        </authorList>
    </citation>
    <scope>NUCLEOTIDE SEQUENCE</scope>
    <source>
        <strain evidence="9">NEAU-351</strain>
    </source>
</reference>
<protein>
    <submittedName>
        <fullName evidence="9">Serine/threonine protein kinase</fullName>
    </submittedName>
</protein>
<feature type="repeat" description="WD" evidence="5">
    <location>
        <begin position="577"/>
        <end position="610"/>
    </location>
</feature>
<evidence type="ECO:0000256" key="3">
    <source>
        <dbReference type="ARBA" id="ARBA00022741"/>
    </source>
</evidence>
<comment type="caution">
    <text evidence="9">The sequence shown here is derived from an EMBL/GenBank/DDBJ whole genome shotgun (WGS) entry which is preliminary data.</text>
</comment>
<accession>A0A931IJY6</accession>
<keyword evidence="2" id="KW-0677">Repeat</keyword>
<feature type="binding site" evidence="6">
    <location>
        <position position="41"/>
    </location>
    <ligand>
        <name>ATP</name>
        <dbReference type="ChEBI" id="CHEBI:30616"/>
    </ligand>
</feature>
<evidence type="ECO:0000259" key="8">
    <source>
        <dbReference type="PROSITE" id="PS50011"/>
    </source>
</evidence>
<dbReference type="SMART" id="SM00220">
    <property type="entry name" value="S_TKc"/>
    <property type="match status" value="1"/>
</dbReference>
<dbReference type="InterPro" id="IPR019775">
    <property type="entry name" value="WD40_repeat_CS"/>
</dbReference>
<feature type="repeat" description="WD" evidence="5">
    <location>
        <begin position="493"/>
        <end position="534"/>
    </location>
</feature>
<keyword evidence="1 5" id="KW-0853">WD repeat</keyword>
<dbReference type="Gene3D" id="3.30.200.20">
    <property type="entry name" value="Phosphorylase Kinase, domain 1"/>
    <property type="match status" value="1"/>
</dbReference>
<keyword evidence="9" id="KW-0723">Serine/threonine-protein kinase</keyword>
<dbReference type="InterPro" id="IPR017441">
    <property type="entry name" value="Protein_kinase_ATP_BS"/>
</dbReference>
<dbReference type="Pfam" id="PF00400">
    <property type="entry name" value="WD40"/>
    <property type="match status" value="7"/>
</dbReference>
<keyword evidence="9" id="KW-0808">Transferase</keyword>
<evidence type="ECO:0000256" key="7">
    <source>
        <dbReference type="SAM" id="Phobius"/>
    </source>
</evidence>
<evidence type="ECO:0000256" key="6">
    <source>
        <dbReference type="PROSITE-ProRule" id="PRU10141"/>
    </source>
</evidence>
<dbReference type="Gene3D" id="1.10.510.10">
    <property type="entry name" value="Transferase(Phosphotransferase) domain 1"/>
    <property type="match status" value="1"/>
</dbReference>
<dbReference type="PROSITE" id="PS00108">
    <property type="entry name" value="PROTEIN_KINASE_ST"/>
    <property type="match status" value="1"/>
</dbReference>
<dbReference type="InterPro" id="IPR001680">
    <property type="entry name" value="WD40_rpt"/>
</dbReference>
<dbReference type="PROSITE" id="PS50294">
    <property type="entry name" value="WD_REPEATS_REGION"/>
    <property type="match status" value="7"/>
</dbReference>
<feature type="repeat" description="WD" evidence="5">
    <location>
        <begin position="409"/>
        <end position="450"/>
    </location>
</feature>
<dbReference type="CDD" id="cd14014">
    <property type="entry name" value="STKc_PknB_like"/>
    <property type="match status" value="1"/>
</dbReference>
<sequence>MVLRAGEVVAGFVIEGVLGAGGMGAVYVARHPRLERRVALKVLHDSLAGDRRARAAFEREAALAARLEHPNIVTVYDRSGPEDPMLWLSMRHIPGGDVGVLLNAAPSGLPAEVAVAVIADAAAALDYAHSQDVLHRDVKPANLLIEPDPRHGQRALLTDFGIARTLDDTVTLAEVAATLAYAAPERFTRRPVDHRADIYSLGCTLYHLLTGTVPFRGGGAVEVIAAHLNDPPPNLRLSRSDLPTAMDAVIATALAKDPADRYPSCLAFAEAARSARITPPRFPTPKRPAPAIAPVAPAPTRVHENAFPAQVSRQSEPPHSPRPITRRRLLIGGALCTVAAGTAITLLRDTDHADPDVSAPTAPVADVLAHDDAVFSVAFSPDGRTLATGGLDKMVRLWDVGTHQRIGNMAGHTDLVNSVVFSPDGRTLATGGFDSTVRLWDVQTQRQTGELSADTGAVHSVVFSPDGRILATGGAHTAVRLWDVGTHQKIADLRGHISPVNSMAFSPGGRTLATGSQAAMFRLWDVGNFEVIADLPGNGVAVYSVAFSSDGRTLASGDGYKSVRLWDTGSRQKIGDLSGNGGAVRSVAFSPDGRTLAAGSEDASIRLWDIAGLRHIDVLSGHNSVVWSVAFSPDGRILATGSTDSTVRLWKLPGTA</sequence>
<dbReference type="GO" id="GO:0005524">
    <property type="term" value="F:ATP binding"/>
    <property type="evidence" value="ECO:0007669"/>
    <property type="project" value="UniProtKB-UniRule"/>
</dbReference>
<evidence type="ECO:0000313" key="10">
    <source>
        <dbReference type="Proteomes" id="UP000655751"/>
    </source>
</evidence>
<proteinExistence type="predicted"/>
<evidence type="ECO:0000313" key="9">
    <source>
        <dbReference type="EMBL" id="MBH0781711.1"/>
    </source>
</evidence>
<feature type="repeat" description="WD" evidence="5">
    <location>
        <begin position="451"/>
        <end position="492"/>
    </location>
</feature>
<dbReference type="RefSeq" id="WP_196153995.1">
    <property type="nucleotide sequence ID" value="NZ_JADMLG010000028.1"/>
</dbReference>
<dbReference type="InterPro" id="IPR011009">
    <property type="entry name" value="Kinase-like_dom_sf"/>
</dbReference>
<dbReference type="Gene3D" id="2.130.10.10">
    <property type="entry name" value="YVTN repeat-like/Quinoprotein amine dehydrogenase"/>
    <property type="match status" value="3"/>
</dbReference>
<dbReference type="PROSITE" id="PS50082">
    <property type="entry name" value="WD_REPEATS_2"/>
    <property type="match status" value="7"/>
</dbReference>
<keyword evidence="3 6" id="KW-0547">Nucleotide-binding</keyword>
<dbReference type="SUPFAM" id="SSF56112">
    <property type="entry name" value="Protein kinase-like (PK-like)"/>
    <property type="match status" value="1"/>
</dbReference>
<feature type="domain" description="Protein kinase" evidence="8">
    <location>
        <begin position="12"/>
        <end position="282"/>
    </location>
</feature>
<evidence type="ECO:0000256" key="5">
    <source>
        <dbReference type="PROSITE-ProRule" id="PRU00221"/>
    </source>
</evidence>
<dbReference type="InterPro" id="IPR015943">
    <property type="entry name" value="WD40/YVTN_repeat-like_dom_sf"/>
</dbReference>
<organism evidence="9 10">
    <name type="scientific">Nocardia bovistercoris</name>
    <dbReference type="NCBI Taxonomy" id="2785916"/>
    <lineage>
        <taxon>Bacteria</taxon>
        <taxon>Bacillati</taxon>
        <taxon>Actinomycetota</taxon>
        <taxon>Actinomycetes</taxon>
        <taxon>Mycobacteriales</taxon>
        <taxon>Nocardiaceae</taxon>
        <taxon>Nocardia</taxon>
    </lineage>
</organism>
<name>A0A931IJY6_9NOCA</name>
<dbReference type="Pfam" id="PF00069">
    <property type="entry name" value="Pkinase"/>
    <property type="match status" value="1"/>
</dbReference>
<dbReference type="InterPro" id="IPR020472">
    <property type="entry name" value="WD40_PAC1"/>
</dbReference>
<gene>
    <name evidence="9" type="ORF">IT779_36100</name>
</gene>
<dbReference type="SUPFAM" id="SSF50978">
    <property type="entry name" value="WD40 repeat-like"/>
    <property type="match status" value="1"/>
</dbReference>
<dbReference type="PROSITE" id="PS00678">
    <property type="entry name" value="WD_REPEATS_1"/>
    <property type="match status" value="3"/>
</dbReference>
<keyword evidence="7" id="KW-0472">Membrane</keyword>
<dbReference type="CDD" id="cd00200">
    <property type="entry name" value="WD40"/>
    <property type="match status" value="1"/>
</dbReference>
<dbReference type="InterPro" id="IPR000719">
    <property type="entry name" value="Prot_kinase_dom"/>
</dbReference>
<dbReference type="SMART" id="SM00320">
    <property type="entry name" value="WD40"/>
    <property type="match status" value="7"/>
</dbReference>
<evidence type="ECO:0000256" key="2">
    <source>
        <dbReference type="ARBA" id="ARBA00022737"/>
    </source>
</evidence>
<feature type="transmembrane region" description="Helical" evidence="7">
    <location>
        <begin position="12"/>
        <end position="29"/>
    </location>
</feature>
<keyword evidence="10" id="KW-1185">Reference proteome</keyword>
<dbReference type="PANTHER" id="PTHR19879">
    <property type="entry name" value="TRANSCRIPTION INITIATION FACTOR TFIID"/>
    <property type="match status" value="1"/>
</dbReference>
<dbReference type="GO" id="GO:0004674">
    <property type="term" value="F:protein serine/threonine kinase activity"/>
    <property type="evidence" value="ECO:0007669"/>
    <property type="project" value="UniProtKB-KW"/>
</dbReference>
<keyword evidence="4 6" id="KW-0067">ATP-binding</keyword>
<feature type="repeat" description="WD" evidence="5">
    <location>
        <begin position="535"/>
        <end position="576"/>
    </location>
</feature>
<dbReference type="AlphaFoldDB" id="A0A931IJY6"/>
<feature type="repeat" description="WD" evidence="5">
    <location>
        <begin position="619"/>
        <end position="656"/>
    </location>
</feature>
<dbReference type="InterPro" id="IPR036322">
    <property type="entry name" value="WD40_repeat_dom_sf"/>
</dbReference>
<dbReference type="EMBL" id="JADMLG010000028">
    <property type="protein sequence ID" value="MBH0781711.1"/>
    <property type="molecule type" value="Genomic_DNA"/>
</dbReference>
<dbReference type="PROSITE" id="PS50011">
    <property type="entry name" value="PROTEIN_KINASE_DOM"/>
    <property type="match status" value="1"/>
</dbReference>